<accession>Q2GIE0</accession>
<organism evidence="1 2">
    <name type="scientific">Anaplasma phagocytophilum (strain HZ)</name>
    <dbReference type="NCBI Taxonomy" id="212042"/>
    <lineage>
        <taxon>Bacteria</taxon>
        <taxon>Pseudomonadati</taxon>
        <taxon>Pseudomonadota</taxon>
        <taxon>Alphaproteobacteria</taxon>
        <taxon>Rickettsiales</taxon>
        <taxon>Anaplasmataceae</taxon>
        <taxon>Anaplasma</taxon>
        <taxon>phagocytophilum group</taxon>
    </lineage>
</organism>
<protein>
    <submittedName>
        <fullName evidence="1">Uncharacterized protein</fullName>
    </submittedName>
</protein>
<keyword evidence="2" id="KW-1185">Reference proteome</keyword>
<reference evidence="1 2" key="1">
    <citation type="journal article" date="2006" name="PLoS Genet.">
        <title>Comparative genomics of emerging human ehrlichiosis agents.</title>
        <authorList>
            <person name="Dunning Hotopp J.C."/>
            <person name="Lin M."/>
            <person name="Madupu R."/>
            <person name="Crabtree J."/>
            <person name="Angiuoli S.V."/>
            <person name="Eisen J.A."/>
            <person name="Seshadri R."/>
            <person name="Ren Q."/>
            <person name="Wu M."/>
            <person name="Utterback T.R."/>
            <person name="Smith S."/>
            <person name="Lewis M."/>
            <person name="Khouri H."/>
            <person name="Zhang C."/>
            <person name="Niu H."/>
            <person name="Lin Q."/>
            <person name="Ohashi N."/>
            <person name="Zhi N."/>
            <person name="Nelson W."/>
            <person name="Brinkac L.M."/>
            <person name="Dodson R.J."/>
            <person name="Rosovitz M.J."/>
            <person name="Sundaram J."/>
            <person name="Daugherty S.C."/>
            <person name="Davidsen T."/>
            <person name="Durkin A.S."/>
            <person name="Gwinn M."/>
            <person name="Haft D.H."/>
            <person name="Selengut J.D."/>
            <person name="Sullivan S.A."/>
            <person name="Zafar N."/>
            <person name="Zhou L."/>
            <person name="Benahmed F."/>
            <person name="Forberger H."/>
            <person name="Halpin R."/>
            <person name="Mulligan S."/>
            <person name="Robinson J."/>
            <person name="White O."/>
            <person name="Rikihisa Y."/>
            <person name="Tettelin H."/>
        </authorList>
    </citation>
    <scope>NUCLEOTIDE SEQUENCE [LARGE SCALE GENOMIC DNA]</scope>
    <source>
        <strain evidence="1 2">HZ</strain>
    </source>
</reference>
<name>Q2GIE0_ANAPZ</name>
<dbReference type="EMBL" id="CP000235">
    <property type="protein sequence ID" value="ABD44120.1"/>
    <property type="molecule type" value="Genomic_DNA"/>
</dbReference>
<gene>
    <name evidence="1" type="ordered locus">APH_1362</name>
</gene>
<dbReference type="STRING" id="212042.APH_1362"/>
<dbReference type="Proteomes" id="UP000001943">
    <property type="component" value="Chromosome"/>
</dbReference>
<dbReference type="EnsemblBacteria" id="ABD44120">
    <property type="protein sequence ID" value="ABD44120"/>
    <property type="gene ID" value="APH_1362"/>
</dbReference>
<dbReference type="KEGG" id="aph:APH_1362"/>
<dbReference type="HOGENOM" id="CLU_3394805_0_0_5"/>
<dbReference type="AlphaFoldDB" id="Q2GIE0"/>
<evidence type="ECO:0000313" key="1">
    <source>
        <dbReference type="EMBL" id="ABD44120.1"/>
    </source>
</evidence>
<sequence>MYLSEKFSKFFGVMERGSPKIAVSVLLYMAH</sequence>
<dbReference type="PaxDb" id="212042-APH_1362"/>
<proteinExistence type="predicted"/>
<evidence type="ECO:0000313" key="2">
    <source>
        <dbReference type="Proteomes" id="UP000001943"/>
    </source>
</evidence>